<dbReference type="InterPro" id="IPR036772">
    <property type="entry name" value="SRCR-like_dom_sf"/>
</dbReference>
<dbReference type="Gene3D" id="3.10.100.10">
    <property type="entry name" value="Mannose-Binding Protein A, subunit A"/>
    <property type="match status" value="1"/>
</dbReference>
<protein>
    <submittedName>
        <fullName evidence="14">SSC5D protein</fullName>
    </submittedName>
</protein>
<dbReference type="PROSITE" id="PS00420">
    <property type="entry name" value="SRCR_1"/>
    <property type="match status" value="1"/>
</dbReference>
<dbReference type="PROSITE" id="PS50287">
    <property type="entry name" value="SRCR_2"/>
    <property type="match status" value="1"/>
</dbReference>
<feature type="disulfide bond" evidence="9">
    <location>
        <begin position="759"/>
        <end position="769"/>
    </location>
</feature>
<feature type="coiled-coil region" evidence="10">
    <location>
        <begin position="156"/>
        <end position="183"/>
    </location>
</feature>
<dbReference type="PANTHER" id="PTHR45713:SF6">
    <property type="entry name" value="F5_8 TYPE C DOMAIN-CONTAINING PROTEIN"/>
    <property type="match status" value="1"/>
</dbReference>
<dbReference type="SUPFAM" id="SSF49785">
    <property type="entry name" value="Galactose-binding domain-like"/>
    <property type="match status" value="1"/>
</dbReference>
<dbReference type="SMART" id="SM00270">
    <property type="entry name" value="ChtBD1"/>
    <property type="match status" value="1"/>
</dbReference>
<dbReference type="Gene3D" id="2.60.120.260">
    <property type="entry name" value="Galactose-binding domain-like"/>
    <property type="match status" value="1"/>
</dbReference>
<dbReference type="SMART" id="SM00034">
    <property type="entry name" value="CLECT"/>
    <property type="match status" value="1"/>
</dbReference>
<dbReference type="PRINTS" id="PR00258">
    <property type="entry name" value="SPERACTRCPTR"/>
</dbReference>
<dbReference type="InterPro" id="IPR018378">
    <property type="entry name" value="C-type_lectin_CS"/>
</dbReference>
<keyword evidence="6" id="KW-0430">Lectin</keyword>
<dbReference type="Pfam" id="PF22633">
    <property type="entry name" value="F5_F8_type_C_2"/>
    <property type="match status" value="1"/>
</dbReference>
<dbReference type="Pfam" id="PF00530">
    <property type="entry name" value="SRCR"/>
    <property type="match status" value="1"/>
</dbReference>
<dbReference type="InterPro" id="IPR016186">
    <property type="entry name" value="C-type_lectin-like/link_sf"/>
</dbReference>
<dbReference type="GO" id="GO:0008061">
    <property type="term" value="F:chitin binding"/>
    <property type="evidence" value="ECO:0007669"/>
    <property type="project" value="InterPro"/>
</dbReference>
<evidence type="ECO:0000256" key="11">
    <source>
        <dbReference type="SAM" id="SignalP"/>
    </source>
</evidence>
<keyword evidence="8 9" id="KW-1015">Disulfide bond</keyword>
<dbReference type="InterPro" id="IPR001190">
    <property type="entry name" value="SRCR"/>
</dbReference>
<dbReference type="InterPro" id="IPR051941">
    <property type="entry name" value="BG_Antigen-Binding_Lectin"/>
</dbReference>
<dbReference type="SMART" id="SM00202">
    <property type="entry name" value="SR"/>
    <property type="match status" value="1"/>
</dbReference>
<proteinExistence type="inferred from homology"/>
<feature type="disulfide bond" evidence="9">
    <location>
        <begin position="715"/>
        <end position="779"/>
    </location>
</feature>
<accession>A0A8J9YNP6</accession>
<dbReference type="FunFam" id="3.10.250.10:FF:000001">
    <property type="entry name" value="Lysyl oxidase 4 isoform X1"/>
    <property type="match status" value="1"/>
</dbReference>
<feature type="chain" id="PRO_5035440391" evidence="11">
    <location>
        <begin position="20"/>
        <end position="794"/>
    </location>
</feature>
<comment type="subunit">
    <text evidence="3">Homotrimer.</text>
</comment>
<evidence type="ECO:0000256" key="7">
    <source>
        <dbReference type="ARBA" id="ARBA00022837"/>
    </source>
</evidence>
<evidence type="ECO:0000256" key="10">
    <source>
        <dbReference type="SAM" id="Coils"/>
    </source>
</evidence>
<dbReference type="Gene3D" id="3.10.250.10">
    <property type="entry name" value="SRCR-like domain"/>
    <property type="match status" value="1"/>
</dbReference>
<keyword evidence="10" id="KW-0175">Coiled coil</keyword>
<name>A0A8J9YNP6_BRALA</name>
<feature type="domain" description="C-type lectin" evidence="12">
    <location>
        <begin position="353"/>
        <end position="484"/>
    </location>
</feature>
<comment type="similarity">
    <text evidence="2">Belongs to the fucolectin family.</text>
</comment>
<dbReference type="InterPro" id="IPR001304">
    <property type="entry name" value="C-type_lectin-like"/>
</dbReference>
<evidence type="ECO:0000256" key="8">
    <source>
        <dbReference type="ARBA" id="ARBA00023157"/>
    </source>
</evidence>
<dbReference type="OrthoDB" id="418245at2759"/>
<dbReference type="InterPro" id="IPR016187">
    <property type="entry name" value="CTDL_fold"/>
</dbReference>
<feature type="signal peptide" evidence="11">
    <location>
        <begin position="1"/>
        <end position="19"/>
    </location>
</feature>
<dbReference type="PROSITE" id="PS00615">
    <property type="entry name" value="C_TYPE_LECTIN_1"/>
    <property type="match status" value="1"/>
</dbReference>
<evidence type="ECO:0000313" key="14">
    <source>
        <dbReference type="EMBL" id="CAH1239028.1"/>
    </source>
</evidence>
<evidence type="ECO:0000259" key="13">
    <source>
        <dbReference type="PROSITE" id="PS50287"/>
    </source>
</evidence>
<dbReference type="EMBL" id="OV696695">
    <property type="protein sequence ID" value="CAH1239028.1"/>
    <property type="molecule type" value="Genomic_DNA"/>
</dbReference>
<dbReference type="PROSITE" id="PS50041">
    <property type="entry name" value="C_TYPE_LECTIN_2"/>
    <property type="match status" value="1"/>
</dbReference>
<reference evidence="14" key="1">
    <citation type="submission" date="2022-01" db="EMBL/GenBank/DDBJ databases">
        <authorList>
            <person name="Braso-Vives M."/>
        </authorList>
    </citation>
    <scope>NUCLEOTIDE SEQUENCE</scope>
</reference>
<dbReference type="SUPFAM" id="SSF56436">
    <property type="entry name" value="C-type lectin-like"/>
    <property type="match status" value="1"/>
</dbReference>
<feature type="domain" description="SRCR" evidence="13">
    <location>
        <begin position="690"/>
        <end position="790"/>
    </location>
</feature>
<dbReference type="GO" id="GO:0010185">
    <property type="term" value="P:regulation of cellular defense response"/>
    <property type="evidence" value="ECO:0007669"/>
    <property type="project" value="UniProtKB-ARBA"/>
</dbReference>
<dbReference type="AlphaFoldDB" id="A0A8J9YNP6"/>
<keyword evidence="7" id="KW-0106">Calcium</keyword>
<dbReference type="InterPro" id="IPR001002">
    <property type="entry name" value="Chitin-bd_1"/>
</dbReference>
<evidence type="ECO:0000259" key="12">
    <source>
        <dbReference type="PROSITE" id="PS50041"/>
    </source>
</evidence>
<dbReference type="CDD" id="cd10909">
    <property type="entry name" value="ChtBD1_GH18_2"/>
    <property type="match status" value="1"/>
</dbReference>
<dbReference type="FunFam" id="2.60.120.260:FF:000105">
    <property type="entry name" value="Sushi, von Willebrand factor type A, EGF and pentraxin domain-containing protein 1"/>
    <property type="match status" value="1"/>
</dbReference>
<gene>
    <name evidence="14" type="primary">SSC5D</name>
    <name evidence="14" type="ORF">BLAG_LOCUS3417</name>
</gene>
<dbReference type="GO" id="GO:0016020">
    <property type="term" value="C:membrane"/>
    <property type="evidence" value="ECO:0007669"/>
    <property type="project" value="InterPro"/>
</dbReference>
<dbReference type="PANTHER" id="PTHR45713">
    <property type="entry name" value="FTP DOMAIN-CONTAINING PROTEIN"/>
    <property type="match status" value="1"/>
</dbReference>
<dbReference type="SUPFAM" id="SSF56487">
    <property type="entry name" value="SRCR-like"/>
    <property type="match status" value="1"/>
</dbReference>
<sequence>MRVLVVVLLGCTLLLAATSSDEDAHGFRVADDAKTPVVAEKENALQFHRVADRGLIEKEGCDDHQRGEQWGSSDQYNCICGGADRLCYRVDCLPGSETDRDSNGLWNCYVDFNKSDIPGSAERVFDREKRMSGVDAFGVFTGVLGIVDFIISRKEAQETTAQLNEIQGQIRALDRKVDDLTQSVSDLKLGQDYLEQVILHGKTELRLRNMLDTLANMQIGDDGQYIGSDVEAWADSVVSFDSDGIKQVLFNMLDMVNPQSKVFNGKSLFEIYHQQYREGDLEKYSEKMPKKVSQVYGLVGGGYALWIAALRIKGRTGDIPAKVQEGKRELSSVRKSLEKFVTFGTCPSGYRLKNRKCYKAFSIPKSWSEASEYCRTQGHGGKLAMPKDSDTNNFLIELKNAESTTSGFWFGLNDRDSEGHWRWNDGTSLGSFKYWAQNEPNNRWGRNWYGKPLGNEDCAVYIQKIWKNEWNDDHCKFEKYFICETMPYGVELFRSDFRCGKNHLTVDGYLAECNPTGTNPCCSNYGWCDVGPDHCDCDGCTDYSLKGVNVALDTTSFQTSISSGGVASRAVDGNTDTNWVAGSCTHTAEEANPSWRVDLGQSYVIDRVVIFNRRDCCSERISPFNIHIGYSDQVSANTKCGGDHQFAVNQPSMSVACRGLRGRYVGVRLPGPSRILTLCEVQVFATPASIRLVGGTSVSEGRVEVFHDKEWGTVCDDKFDVNDANVVCRQLGYDGATEARKKSAFGRGSGRIWLDELACGGSETTIDDCGHSGWGKHDCAHNEDAGVVCDDRRP</sequence>
<feature type="disulfide bond" evidence="9">
    <location>
        <begin position="728"/>
        <end position="789"/>
    </location>
</feature>
<organism evidence="14 15">
    <name type="scientific">Branchiostoma lanceolatum</name>
    <name type="common">Common lancelet</name>
    <name type="synonym">Amphioxus lanceolatum</name>
    <dbReference type="NCBI Taxonomy" id="7740"/>
    <lineage>
        <taxon>Eukaryota</taxon>
        <taxon>Metazoa</taxon>
        <taxon>Chordata</taxon>
        <taxon>Cephalochordata</taxon>
        <taxon>Leptocardii</taxon>
        <taxon>Amphioxiformes</taxon>
        <taxon>Branchiostomatidae</taxon>
        <taxon>Branchiostoma</taxon>
    </lineage>
</organism>
<dbReference type="InterPro" id="IPR006585">
    <property type="entry name" value="FTP1"/>
</dbReference>
<evidence type="ECO:0000256" key="6">
    <source>
        <dbReference type="ARBA" id="ARBA00022734"/>
    </source>
</evidence>
<dbReference type="GO" id="GO:0042806">
    <property type="term" value="F:fucose binding"/>
    <property type="evidence" value="ECO:0007669"/>
    <property type="project" value="UniProtKB-ARBA"/>
</dbReference>
<dbReference type="CDD" id="cd00037">
    <property type="entry name" value="CLECT"/>
    <property type="match status" value="1"/>
</dbReference>
<keyword evidence="5 11" id="KW-0732">Signal</keyword>
<comment type="function">
    <text evidence="1">Acts as a defensive agent. Recognizes blood group fucosylated oligosaccharides including A, B, H and Lewis B-type antigens. Does not recognize Lewis A antigen and has low affinity for monovalent haptens.</text>
</comment>
<dbReference type="SMART" id="SM00607">
    <property type="entry name" value="FTP"/>
    <property type="match status" value="1"/>
</dbReference>
<dbReference type="Pfam" id="PF00059">
    <property type="entry name" value="Lectin_C"/>
    <property type="match status" value="1"/>
</dbReference>
<evidence type="ECO:0000256" key="1">
    <source>
        <dbReference type="ARBA" id="ARBA00002219"/>
    </source>
</evidence>
<evidence type="ECO:0000313" key="15">
    <source>
        <dbReference type="Proteomes" id="UP000838412"/>
    </source>
</evidence>
<keyword evidence="15" id="KW-1185">Reference proteome</keyword>
<evidence type="ECO:0000256" key="3">
    <source>
        <dbReference type="ARBA" id="ARBA00011233"/>
    </source>
</evidence>
<dbReference type="GO" id="GO:0046872">
    <property type="term" value="F:metal ion binding"/>
    <property type="evidence" value="ECO:0007669"/>
    <property type="project" value="UniProtKB-KW"/>
</dbReference>
<dbReference type="GO" id="GO:0001868">
    <property type="term" value="P:regulation of complement activation, lectin pathway"/>
    <property type="evidence" value="ECO:0007669"/>
    <property type="project" value="UniProtKB-ARBA"/>
</dbReference>
<dbReference type="Proteomes" id="UP000838412">
    <property type="component" value="Chromosome 10"/>
</dbReference>
<evidence type="ECO:0000256" key="4">
    <source>
        <dbReference type="ARBA" id="ARBA00022723"/>
    </source>
</evidence>
<evidence type="ECO:0000256" key="5">
    <source>
        <dbReference type="ARBA" id="ARBA00022729"/>
    </source>
</evidence>
<dbReference type="InterPro" id="IPR008979">
    <property type="entry name" value="Galactose-bd-like_sf"/>
</dbReference>
<keyword evidence="4" id="KW-0479">Metal-binding</keyword>
<evidence type="ECO:0000256" key="2">
    <source>
        <dbReference type="ARBA" id="ARBA00010147"/>
    </source>
</evidence>
<evidence type="ECO:0000256" key="9">
    <source>
        <dbReference type="PROSITE-ProRule" id="PRU00196"/>
    </source>
</evidence>